<reference evidence="2" key="1">
    <citation type="submission" date="2020-11" db="EMBL/GenBank/DDBJ databases">
        <authorList>
            <consortium name="DOE Joint Genome Institute"/>
            <person name="Ahrendt S."/>
            <person name="Riley R."/>
            <person name="Andreopoulos W."/>
            <person name="LaButti K."/>
            <person name="Pangilinan J."/>
            <person name="Ruiz-duenas F.J."/>
            <person name="Barrasa J.M."/>
            <person name="Sanchez-Garcia M."/>
            <person name="Camarero S."/>
            <person name="Miyauchi S."/>
            <person name="Serrano A."/>
            <person name="Linde D."/>
            <person name="Babiker R."/>
            <person name="Drula E."/>
            <person name="Ayuso-Fernandez I."/>
            <person name="Pacheco R."/>
            <person name="Padilla G."/>
            <person name="Ferreira P."/>
            <person name="Barriuso J."/>
            <person name="Kellner H."/>
            <person name="Castanera R."/>
            <person name="Alfaro M."/>
            <person name="Ramirez L."/>
            <person name="Pisabarro A.G."/>
            <person name="Kuo A."/>
            <person name="Tritt A."/>
            <person name="Lipzen A."/>
            <person name="He G."/>
            <person name="Yan M."/>
            <person name="Ng V."/>
            <person name="Cullen D."/>
            <person name="Martin F."/>
            <person name="Rosso M.-N."/>
            <person name="Henrissat B."/>
            <person name="Hibbett D."/>
            <person name="Martinez A.T."/>
            <person name="Grigoriev I.V."/>
        </authorList>
    </citation>
    <scope>NUCLEOTIDE SEQUENCE</scope>
    <source>
        <strain evidence="2">AH 44721</strain>
    </source>
</reference>
<keyword evidence="1" id="KW-0812">Transmembrane</keyword>
<dbReference type="AlphaFoldDB" id="A0A9P5NL56"/>
<name>A0A9P5NL56_GYMJU</name>
<proteinExistence type="predicted"/>
<keyword evidence="3" id="KW-1185">Reference proteome</keyword>
<accession>A0A9P5NL56</accession>
<sequence length="81" mass="9357">MAPFVLFAFRPSHFFIFLYSLYFLDAFTCLSYCEFLLTYCSAEQSLRGPLVFFIAMRHCALLHLGILCSRHSLECAVSFLV</sequence>
<gene>
    <name evidence="2" type="ORF">CPB84DRAFT_1778371</name>
</gene>
<comment type="caution">
    <text evidence="2">The sequence shown here is derived from an EMBL/GenBank/DDBJ whole genome shotgun (WGS) entry which is preliminary data.</text>
</comment>
<protein>
    <submittedName>
        <fullName evidence="2">Uncharacterized protein</fullName>
    </submittedName>
</protein>
<organism evidence="2 3">
    <name type="scientific">Gymnopilus junonius</name>
    <name type="common">Spectacular rustgill mushroom</name>
    <name type="synonym">Gymnopilus spectabilis subsp. junonius</name>
    <dbReference type="NCBI Taxonomy" id="109634"/>
    <lineage>
        <taxon>Eukaryota</taxon>
        <taxon>Fungi</taxon>
        <taxon>Dikarya</taxon>
        <taxon>Basidiomycota</taxon>
        <taxon>Agaricomycotina</taxon>
        <taxon>Agaricomycetes</taxon>
        <taxon>Agaricomycetidae</taxon>
        <taxon>Agaricales</taxon>
        <taxon>Agaricineae</taxon>
        <taxon>Hymenogastraceae</taxon>
        <taxon>Gymnopilus</taxon>
    </lineage>
</organism>
<feature type="transmembrane region" description="Helical" evidence="1">
    <location>
        <begin position="12"/>
        <end position="37"/>
    </location>
</feature>
<dbReference type="Proteomes" id="UP000724874">
    <property type="component" value="Unassembled WGS sequence"/>
</dbReference>
<keyword evidence="1" id="KW-1133">Transmembrane helix</keyword>
<evidence type="ECO:0000313" key="3">
    <source>
        <dbReference type="Proteomes" id="UP000724874"/>
    </source>
</evidence>
<evidence type="ECO:0000313" key="2">
    <source>
        <dbReference type="EMBL" id="KAF8901058.1"/>
    </source>
</evidence>
<dbReference type="EMBL" id="JADNYJ010000044">
    <property type="protein sequence ID" value="KAF8901058.1"/>
    <property type="molecule type" value="Genomic_DNA"/>
</dbReference>
<keyword evidence="1" id="KW-0472">Membrane</keyword>
<evidence type="ECO:0000256" key="1">
    <source>
        <dbReference type="SAM" id="Phobius"/>
    </source>
</evidence>